<feature type="coiled-coil region" evidence="1">
    <location>
        <begin position="293"/>
        <end position="334"/>
    </location>
</feature>
<protein>
    <recommendedName>
        <fullName evidence="5">Gelsolin-like domain-containing protein</fullName>
    </recommendedName>
</protein>
<evidence type="ECO:0000256" key="2">
    <source>
        <dbReference type="SAM" id="MobiDB-lite"/>
    </source>
</evidence>
<dbReference type="EMBL" id="CP104013">
    <property type="protein sequence ID" value="UYP46866.1"/>
    <property type="molecule type" value="Genomic_DNA"/>
</dbReference>
<evidence type="ECO:0000313" key="4">
    <source>
        <dbReference type="Proteomes" id="UP001208689"/>
    </source>
</evidence>
<proteinExistence type="predicted"/>
<name>A0ABY6HTX3_9ARCH</name>
<accession>A0ABY6HTX3</accession>
<evidence type="ECO:0000256" key="1">
    <source>
        <dbReference type="SAM" id="Coils"/>
    </source>
</evidence>
<organism evidence="3 4">
    <name type="scientific">Candidatus Lokiarchaeum ossiferum</name>
    <dbReference type="NCBI Taxonomy" id="2951803"/>
    <lineage>
        <taxon>Archaea</taxon>
        <taxon>Promethearchaeati</taxon>
        <taxon>Promethearchaeota</taxon>
        <taxon>Promethearchaeia</taxon>
        <taxon>Promethearchaeales</taxon>
        <taxon>Promethearchaeaceae</taxon>
        <taxon>Candidatus Lokiarchaeum</taxon>
    </lineage>
</organism>
<evidence type="ECO:0000313" key="3">
    <source>
        <dbReference type="EMBL" id="UYP46866.1"/>
    </source>
</evidence>
<keyword evidence="4" id="KW-1185">Reference proteome</keyword>
<sequence>MSENTILIYKLNTEGNIIEIDPTKLLDEFISVNIIFFYFWDEKHLYVWIGQNAGKEMRKYIPPAEEKILKSNDRVRILRHFTVDQNQESREFLEKIHLDKKDIKKRSDDYSKYRISVYQEIQDLQVEKGSNSMVGKFDDAIIKAREIIETAKKVNDADVIEEEERFIKEMEGNKAIAEKRKEASNKIASLTELLQSHIASKDPLEAHTVADEIRTLYTTLIKRAIPGTLKQLLFKEEKFYESFRHQQDEIKAKVNKFVHPIDQDIETQDFADAKEKFQQVFELLKDSKDETLIQEWQAKQKYLDEQKDSWEKEQEEIRKREEEIARKISELKAEITKAFEAKDYEQVQFYLAGLESVKEDTTKKDVLEQTQTYSSEIQEKLAHMLLIDTKVEKITTNLAESNQFANQKNYNESLAKLEATLELVTLPELEEYREKIESEILRVKGEKEVFQKRLQTFDKLTQTVVENQAKLQWNVAIQNCTKIIELAKDCDKLDEIPKYQAILDTVTEKYNRQKQLALEEQEALLQKAKAIENIIEVDEGVLPMVDDFAISDLLGDLDADVDNMMDQLGSLLETQRVEIKTDLSSKSVIRSASGEVLELNTTTNIKQDDSPANGDGHQKPISFSVESGLDNPFDDFIEEAIIEDIIPYNFEISEITLNGEIPIEKPEQILLKDGMQLHWVVKDIAPKESVKINYDLKRRVSRTIILPLEDQLKIIKTHTNVHQLHLEGLYDAQLKFANQFKSVLRGVVIEDIVPQFYVFEVKQPDNINPDSQLEQSAGSLVKWNITQLEQEHSMLHRYQLLEIFRFEDLKISIDQMSNAAFEELEKGKLGASLQKYSDLMKLLDEYK</sequence>
<feature type="coiled-coil region" evidence="1">
    <location>
        <begin position="160"/>
        <end position="193"/>
    </location>
</feature>
<reference evidence="3" key="1">
    <citation type="submission" date="2022-09" db="EMBL/GenBank/DDBJ databases">
        <title>Actin cytoskeleton and complex cell architecture in an #Asgard archaeon.</title>
        <authorList>
            <person name="Ponce Toledo R.I."/>
            <person name="Schleper C."/>
            <person name="Rodrigues Oliveira T."/>
            <person name="Wollweber F."/>
            <person name="Xu J."/>
            <person name="Rittmann S."/>
            <person name="Klingl A."/>
            <person name="Pilhofer M."/>
        </authorList>
    </citation>
    <scope>NUCLEOTIDE SEQUENCE</scope>
    <source>
        <strain evidence="3">B-35</strain>
    </source>
</reference>
<dbReference type="Proteomes" id="UP001208689">
    <property type="component" value="Chromosome"/>
</dbReference>
<keyword evidence="1" id="KW-0175">Coiled coil</keyword>
<gene>
    <name evidence="3" type="ORF">NEF87_003151</name>
</gene>
<feature type="region of interest" description="Disordered" evidence="2">
    <location>
        <begin position="605"/>
        <end position="624"/>
    </location>
</feature>
<evidence type="ECO:0008006" key="5">
    <source>
        <dbReference type="Google" id="ProtNLM"/>
    </source>
</evidence>